<feature type="signal peptide" evidence="1">
    <location>
        <begin position="1"/>
        <end position="27"/>
    </location>
</feature>
<sequence length="223" mass="24733">MRTNIGLVIFPAVFCLMLYGIQRMVDSVFTATSTDTCECNCAHMPPANRTTCEFSCEMKYLKMGRGQKMPCPVPNPTRWPSLVQLPETGNRCIMEGGMGVLDLSESDEPSIAVKMDVAVVQPMQGDVVPADQGLVRGWRHRCTPPVLNARVSQICKGLFAEQEATEASIAWTLGNGGAVHFWRDRWSGMERLCKLAPDIFRLANRRRGGWQTIIHRLTGCGSL</sequence>
<protein>
    <submittedName>
        <fullName evidence="2">Uncharacterized protein</fullName>
    </submittedName>
</protein>
<evidence type="ECO:0000313" key="3">
    <source>
        <dbReference type="Proteomes" id="UP001180020"/>
    </source>
</evidence>
<proteinExistence type="predicted"/>
<evidence type="ECO:0000256" key="1">
    <source>
        <dbReference type="SAM" id="SignalP"/>
    </source>
</evidence>
<dbReference type="AlphaFoldDB" id="A0AAV9DBD3"/>
<dbReference type="EMBL" id="JAUJYO010000014">
    <property type="protein sequence ID" value="KAK1298911.1"/>
    <property type="molecule type" value="Genomic_DNA"/>
</dbReference>
<keyword evidence="3" id="KW-1185">Reference proteome</keyword>
<reference evidence="2" key="1">
    <citation type="journal article" date="2023" name="Nat. Commun.">
        <title>Diploid and tetraploid genomes of Acorus and the evolution of monocots.</title>
        <authorList>
            <person name="Ma L."/>
            <person name="Liu K.W."/>
            <person name="Li Z."/>
            <person name="Hsiao Y.Y."/>
            <person name="Qi Y."/>
            <person name="Fu T."/>
            <person name="Tang G.D."/>
            <person name="Zhang D."/>
            <person name="Sun W.H."/>
            <person name="Liu D.K."/>
            <person name="Li Y."/>
            <person name="Chen G.Z."/>
            <person name="Liu X.D."/>
            <person name="Liao X.Y."/>
            <person name="Jiang Y.T."/>
            <person name="Yu X."/>
            <person name="Hao Y."/>
            <person name="Huang J."/>
            <person name="Zhao X.W."/>
            <person name="Ke S."/>
            <person name="Chen Y.Y."/>
            <person name="Wu W.L."/>
            <person name="Hsu J.L."/>
            <person name="Lin Y.F."/>
            <person name="Huang M.D."/>
            <person name="Li C.Y."/>
            <person name="Huang L."/>
            <person name="Wang Z.W."/>
            <person name="Zhao X."/>
            <person name="Zhong W.Y."/>
            <person name="Peng D.H."/>
            <person name="Ahmad S."/>
            <person name="Lan S."/>
            <person name="Zhang J.S."/>
            <person name="Tsai W.C."/>
            <person name="Van de Peer Y."/>
            <person name="Liu Z.J."/>
        </authorList>
    </citation>
    <scope>NUCLEOTIDE SEQUENCE</scope>
    <source>
        <strain evidence="2">CP</strain>
    </source>
</reference>
<comment type="caution">
    <text evidence="2">The sequence shown here is derived from an EMBL/GenBank/DDBJ whole genome shotgun (WGS) entry which is preliminary data.</text>
</comment>
<gene>
    <name evidence="2" type="ORF">QJS10_CPB14g01262</name>
</gene>
<organism evidence="2 3">
    <name type="scientific">Acorus calamus</name>
    <name type="common">Sweet flag</name>
    <dbReference type="NCBI Taxonomy" id="4465"/>
    <lineage>
        <taxon>Eukaryota</taxon>
        <taxon>Viridiplantae</taxon>
        <taxon>Streptophyta</taxon>
        <taxon>Embryophyta</taxon>
        <taxon>Tracheophyta</taxon>
        <taxon>Spermatophyta</taxon>
        <taxon>Magnoliopsida</taxon>
        <taxon>Liliopsida</taxon>
        <taxon>Acoraceae</taxon>
        <taxon>Acorus</taxon>
    </lineage>
</organism>
<dbReference type="Proteomes" id="UP001180020">
    <property type="component" value="Unassembled WGS sequence"/>
</dbReference>
<feature type="chain" id="PRO_5043776462" evidence="1">
    <location>
        <begin position="28"/>
        <end position="223"/>
    </location>
</feature>
<reference evidence="2" key="2">
    <citation type="submission" date="2023-06" db="EMBL/GenBank/DDBJ databases">
        <authorList>
            <person name="Ma L."/>
            <person name="Liu K.-W."/>
            <person name="Li Z."/>
            <person name="Hsiao Y.-Y."/>
            <person name="Qi Y."/>
            <person name="Fu T."/>
            <person name="Tang G."/>
            <person name="Zhang D."/>
            <person name="Sun W.-H."/>
            <person name="Liu D.-K."/>
            <person name="Li Y."/>
            <person name="Chen G.-Z."/>
            <person name="Liu X.-D."/>
            <person name="Liao X.-Y."/>
            <person name="Jiang Y.-T."/>
            <person name="Yu X."/>
            <person name="Hao Y."/>
            <person name="Huang J."/>
            <person name="Zhao X.-W."/>
            <person name="Ke S."/>
            <person name="Chen Y.-Y."/>
            <person name="Wu W.-L."/>
            <person name="Hsu J.-L."/>
            <person name="Lin Y.-F."/>
            <person name="Huang M.-D."/>
            <person name="Li C.-Y."/>
            <person name="Huang L."/>
            <person name="Wang Z.-W."/>
            <person name="Zhao X."/>
            <person name="Zhong W.-Y."/>
            <person name="Peng D.-H."/>
            <person name="Ahmad S."/>
            <person name="Lan S."/>
            <person name="Zhang J.-S."/>
            <person name="Tsai W.-C."/>
            <person name="Van De Peer Y."/>
            <person name="Liu Z.-J."/>
        </authorList>
    </citation>
    <scope>NUCLEOTIDE SEQUENCE</scope>
    <source>
        <strain evidence="2">CP</strain>
        <tissue evidence="2">Leaves</tissue>
    </source>
</reference>
<keyword evidence="1" id="KW-0732">Signal</keyword>
<evidence type="ECO:0000313" key="2">
    <source>
        <dbReference type="EMBL" id="KAK1298911.1"/>
    </source>
</evidence>
<name>A0AAV9DBD3_ACOCL</name>
<accession>A0AAV9DBD3</accession>